<comment type="caution">
    <text evidence="1">The sequence shown here is derived from an EMBL/GenBank/DDBJ whole genome shotgun (WGS) entry which is preliminary data.</text>
</comment>
<gene>
    <name evidence="1" type="ORF">RRG08_031456</name>
</gene>
<protein>
    <recommendedName>
        <fullName evidence="3">PiggyBac transposable element-derived protein 4 C-terminal zinc-ribbon domain-containing protein</fullName>
    </recommendedName>
</protein>
<dbReference type="EMBL" id="JAWDGP010003624">
    <property type="protein sequence ID" value="KAK3772436.1"/>
    <property type="molecule type" value="Genomic_DNA"/>
</dbReference>
<evidence type="ECO:0000313" key="1">
    <source>
        <dbReference type="EMBL" id="KAK3772436.1"/>
    </source>
</evidence>
<evidence type="ECO:0000313" key="2">
    <source>
        <dbReference type="Proteomes" id="UP001283361"/>
    </source>
</evidence>
<reference evidence="1" key="1">
    <citation type="journal article" date="2023" name="G3 (Bethesda)">
        <title>A reference genome for the long-term kleptoplast-retaining sea slug Elysia crispata morphotype clarki.</title>
        <authorList>
            <person name="Eastman K.E."/>
            <person name="Pendleton A.L."/>
            <person name="Shaikh M.A."/>
            <person name="Suttiyut T."/>
            <person name="Ogas R."/>
            <person name="Tomko P."/>
            <person name="Gavelis G."/>
            <person name="Widhalm J.R."/>
            <person name="Wisecaver J.H."/>
        </authorList>
    </citation>
    <scope>NUCLEOTIDE SEQUENCE</scope>
    <source>
        <strain evidence="1">ECLA1</strain>
    </source>
</reference>
<evidence type="ECO:0008006" key="3">
    <source>
        <dbReference type="Google" id="ProtNLM"/>
    </source>
</evidence>
<organism evidence="1 2">
    <name type="scientific">Elysia crispata</name>
    <name type="common">lettuce slug</name>
    <dbReference type="NCBI Taxonomy" id="231223"/>
    <lineage>
        <taxon>Eukaryota</taxon>
        <taxon>Metazoa</taxon>
        <taxon>Spiralia</taxon>
        <taxon>Lophotrochozoa</taxon>
        <taxon>Mollusca</taxon>
        <taxon>Gastropoda</taxon>
        <taxon>Heterobranchia</taxon>
        <taxon>Euthyneura</taxon>
        <taxon>Panpulmonata</taxon>
        <taxon>Sacoglossa</taxon>
        <taxon>Placobranchoidea</taxon>
        <taxon>Plakobranchidae</taxon>
        <taxon>Elysia</taxon>
    </lineage>
</organism>
<keyword evidence="2" id="KW-1185">Reference proteome</keyword>
<dbReference type="AlphaFoldDB" id="A0AAE0ZP67"/>
<sequence>MSFLLPQIERRRLLNSLPRQLTTSMDLVLATTGPRVQQVTPAAPVSAPKRKRCAKCPSKADKKTPVVCCKGDLPICKDHTAYCFACSGGR</sequence>
<proteinExistence type="predicted"/>
<name>A0AAE0ZP67_9GAST</name>
<dbReference type="Proteomes" id="UP001283361">
    <property type="component" value="Unassembled WGS sequence"/>
</dbReference>
<accession>A0AAE0ZP67</accession>